<name>A0A6N4TG53_9FIRM</name>
<protein>
    <submittedName>
        <fullName evidence="1">Uncharacterized protein</fullName>
    </submittedName>
</protein>
<evidence type="ECO:0000313" key="1">
    <source>
        <dbReference type="EMBL" id="BBK21888.1"/>
    </source>
</evidence>
<organism evidence="1 2">
    <name type="scientific">Amedibacterium intestinale</name>
    <dbReference type="NCBI Taxonomy" id="2583452"/>
    <lineage>
        <taxon>Bacteria</taxon>
        <taxon>Bacillati</taxon>
        <taxon>Bacillota</taxon>
        <taxon>Erysipelotrichia</taxon>
        <taxon>Erysipelotrichales</taxon>
        <taxon>Erysipelotrichaceae</taxon>
        <taxon>Amedibacterium</taxon>
    </lineage>
</organism>
<accession>A0A6N4TG53</accession>
<dbReference type="KEGG" id="aarg:Aargi30884_07910"/>
<reference evidence="2" key="1">
    <citation type="submission" date="2019-05" db="EMBL/GenBank/DDBJ databases">
        <title>Complete genome sequencing of Absiella argi strain JCM 30884.</title>
        <authorList>
            <person name="Sakamoto M."/>
            <person name="Murakami T."/>
            <person name="Mori H."/>
        </authorList>
    </citation>
    <scope>NUCLEOTIDE SEQUENCE [LARGE SCALE GENOMIC DNA]</scope>
    <source>
        <strain evidence="2">JCM 30884</strain>
    </source>
</reference>
<dbReference type="AlphaFoldDB" id="A0A6N4TG53"/>
<dbReference type="RefSeq" id="WP_115715046.1">
    <property type="nucleotide sequence ID" value="NZ_AP019695.1"/>
</dbReference>
<sequence>MNLKHRVQNFWKYFETIREDLETALKQQDSHEYGHILEDLNSQLKRISGCKMEVEMSETGFFEMTFACGGNKNAQFASALLKKNAPSVLKEDWIINDVRPPLSERALYTVLRIKDKEVRGSDFKVYYTINDAMHMLDIKVYCEALDGVDQSYKEQVVAYMLELFIGELEFEARISSIEILDAPSDEENVCLLPNFYEDICDIIVDKDWMEYHDPLSIYTAYKLDEKPVSETLRKDMKLIVTTNPQLQEELLNKESDTCSAFKELGGEYGYLYFEKLYEDEKEALVRQQLEKEINDLLYDISIARTMGGAVGVYYSYIDVAVFDIDGFKIALEKINEKMSFKIYYRSFLQDMM</sequence>
<keyword evidence="2" id="KW-1185">Reference proteome</keyword>
<evidence type="ECO:0000313" key="2">
    <source>
        <dbReference type="Proteomes" id="UP000464754"/>
    </source>
</evidence>
<dbReference type="EMBL" id="AP019695">
    <property type="protein sequence ID" value="BBK21888.1"/>
    <property type="molecule type" value="Genomic_DNA"/>
</dbReference>
<gene>
    <name evidence="1" type="ORF">Aargi30884_07910</name>
</gene>
<dbReference type="Proteomes" id="UP000464754">
    <property type="component" value="Chromosome"/>
</dbReference>
<proteinExistence type="predicted"/>